<dbReference type="RefSeq" id="WP_163962810.1">
    <property type="nucleotide sequence ID" value="NZ_JAAGNX010000001.1"/>
</dbReference>
<comment type="caution">
    <text evidence="2">The sequence shown here is derived from an EMBL/GenBank/DDBJ whole genome shotgun (WGS) entry which is preliminary data.</text>
</comment>
<reference evidence="2 3" key="1">
    <citation type="submission" date="2020-02" db="EMBL/GenBank/DDBJ databases">
        <title>Albibacoteraceae fam. nov., the first described family within the subdivision 4 Verrucomicrobia.</title>
        <authorList>
            <person name="Xi F."/>
        </authorList>
    </citation>
    <scope>NUCLEOTIDE SEQUENCE [LARGE SCALE GENOMIC DNA]</scope>
    <source>
        <strain evidence="2 3">CK1056</strain>
    </source>
</reference>
<protein>
    <submittedName>
        <fullName evidence="2">Uncharacterized protein</fullName>
    </submittedName>
</protein>
<organism evidence="2 3">
    <name type="scientific">Oceanipulchritudo coccoides</name>
    <dbReference type="NCBI Taxonomy" id="2706888"/>
    <lineage>
        <taxon>Bacteria</taxon>
        <taxon>Pseudomonadati</taxon>
        <taxon>Verrucomicrobiota</taxon>
        <taxon>Opitutia</taxon>
        <taxon>Puniceicoccales</taxon>
        <taxon>Oceanipulchritudinaceae</taxon>
        <taxon>Oceanipulchritudo</taxon>
    </lineage>
</organism>
<feature type="chain" id="PRO_5025408024" evidence="1">
    <location>
        <begin position="30"/>
        <end position="522"/>
    </location>
</feature>
<dbReference type="Proteomes" id="UP000478417">
    <property type="component" value="Unassembled WGS sequence"/>
</dbReference>
<dbReference type="EMBL" id="JAAGNX010000001">
    <property type="protein sequence ID" value="NDV61668.1"/>
    <property type="molecule type" value="Genomic_DNA"/>
</dbReference>
<evidence type="ECO:0000313" key="3">
    <source>
        <dbReference type="Proteomes" id="UP000478417"/>
    </source>
</evidence>
<evidence type="ECO:0000256" key="1">
    <source>
        <dbReference type="SAM" id="SignalP"/>
    </source>
</evidence>
<proteinExistence type="predicted"/>
<gene>
    <name evidence="2" type="ORF">G0Q06_04320</name>
</gene>
<sequence>MTLNSNSLLRGRLTLAALSVLAVSIPLQAKVVSLNFAESVADNDAQNIDIDETYGVGDLFGIQTTVGNWSNTGANSLTSLQDKDGAATAVNYTGTQPAGKGAFGAPYADTPLNRGFVVYTGTANPVTTAFSGLNTTFPTGYYAVVYLTGFIGNTGASITNGTDTYYYQTPNPASLPDPLVQTTQTTDLGDGLNPEAQYAVFGSSGSPLTADAITFTIDALYGGGAGVGGVQLVGVNGNVVSLNIVLNTPNAQTVIGDFGLGTIFGVDTTVANWTNSNASSRTDLKDSDGVATTIDYSGTQPNDKATFNPAYDFTPLKAGYDVYSAGSAVLTATFTDVAENFPNGYYAIVYLTGYNSNDGAAITVGFDDIAIDSTLVNGSNEFVIDFTATPSSDYEVKKSTVLSGFSSLASQLIVTTDGSGVGQATVPSSELSDPKQFFNLEDSTDIFYYRNIASPVAPVTFVQTSQATDLGADLNPEAQYAIFGSDTSPLFADSITFTLTALYGGGAGLGGVQLVGLPDPGP</sequence>
<keyword evidence="3" id="KW-1185">Reference proteome</keyword>
<evidence type="ECO:0000313" key="2">
    <source>
        <dbReference type="EMBL" id="NDV61668.1"/>
    </source>
</evidence>
<dbReference type="AlphaFoldDB" id="A0A6B2LYJ2"/>
<accession>A0A6B2LYJ2</accession>
<feature type="signal peptide" evidence="1">
    <location>
        <begin position="1"/>
        <end position="29"/>
    </location>
</feature>
<keyword evidence="1" id="KW-0732">Signal</keyword>
<name>A0A6B2LYJ2_9BACT</name>